<keyword evidence="5" id="KW-0227">DNA damage</keyword>
<evidence type="ECO:0000313" key="14">
    <source>
        <dbReference type="Proteomes" id="UP000008672"/>
    </source>
</evidence>
<feature type="site" description="Interaction with DNA substrate" evidence="11">
    <location>
        <position position="222"/>
    </location>
</feature>
<dbReference type="InParanoid" id="H2ZW42"/>
<evidence type="ECO:0000256" key="6">
    <source>
        <dbReference type="ARBA" id="ARBA00022801"/>
    </source>
</evidence>
<reference evidence="13" key="2">
    <citation type="submission" date="2025-08" db="UniProtKB">
        <authorList>
            <consortium name="Ensembl"/>
        </authorList>
    </citation>
    <scope>IDENTIFICATION</scope>
</reference>
<feature type="active site" evidence="9">
    <location>
        <position position="104"/>
    </location>
</feature>
<keyword evidence="4 10" id="KW-0479">Metal-binding</keyword>
<feature type="binding site" evidence="10">
    <location>
        <position position="221"/>
    </location>
    <ligand>
        <name>Mg(2+)</name>
        <dbReference type="ChEBI" id="CHEBI:18420"/>
        <label>1</label>
    </ligand>
</feature>
<dbReference type="SUPFAM" id="SSF56219">
    <property type="entry name" value="DNase I-like"/>
    <property type="match status" value="1"/>
</dbReference>
<evidence type="ECO:0000256" key="2">
    <source>
        <dbReference type="ARBA" id="ARBA00007092"/>
    </source>
</evidence>
<comment type="catalytic activity">
    <reaction evidence="1">
        <text>Exonucleolytic cleavage in the 3'- to 5'-direction to yield nucleoside 5'-phosphates.</text>
        <dbReference type="EC" id="3.1.11.2"/>
    </reaction>
</comment>
<feature type="binding site" evidence="10">
    <location>
        <position position="136"/>
    </location>
    <ligand>
        <name>Mg(2+)</name>
        <dbReference type="ChEBI" id="CHEBI:18420"/>
        <label>1</label>
    </ligand>
</feature>
<dbReference type="Proteomes" id="UP000008672">
    <property type="component" value="Unassembled WGS sequence"/>
</dbReference>
<organism evidence="13 14">
    <name type="scientific">Latimeria chalumnae</name>
    <name type="common">Coelacanth</name>
    <dbReference type="NCBI Taxonomy" id="7897"/>
    <lineage>
        <taxon>Eukaryota</taxon>
        <taxon>Metazoa</taxon>
        <taxon>Chordata</taxon>
        <taxon>Craniata</taxon>
        <taxon>Vertebrata</taxon>
        <taxon>Euteleostomi</taxon>
        <taxon>Coelacanthiformes</taxon>
        <taxon>Coelacanthidae</taxon>
        <taxon>Latimeria</taxon>
    </lineage>
</organism>
<dbReference type="Gene3D" id="3.60.10.10">
    <property type="entry name" value="Endonuclease/exonuclease/phosphatase"/>
    <property type="match status" value="1"/>
</dbReference>
<keyword evidence="8" id="KW-0234">DNA repair</keyword>
<feature type="domain" description="Endonuclease/exonuclease/phosphatase" evidence="12">
    <location>
        <begin position="10"/>
        <end position="222"/>
    </location>
</feature>
<dbReference type="InterPro" id="IPR004808">
    <property type="entry name" value="AP_endonuc_1"/>
</dbReference>
<keyword evidence="10" id="KW-0464">Manganese</keyword>
<keyword evidence="6" id="KW-0378">Hydrolase</keyword>
<dbReference type="GO" id="GO:0008311">
    <property type="term" value="F:double-stranded DNA 3'-5' DNA exonuclease activity"/>
    <property type="evidence" value="ECO:0007669"/>
    <property type="project" value="UniProtKB-EC"/>
</dbReference>
<name>H2ZW42_LATCH</name>
<dbReference type="Pfam" id="PF03372">
    <property type="entry name" value="Exo_endo_phos"/>
    <property type="match status" value="1"/>
</dbReference>
<evidence type="ECO:0000256" key="4">
    <source>
        <dbReference type="ARBA" id="ARBA00022723"/>
    </source>
</evidence>
<feature type="site" description="Transition state stabilizer" evidence="11">
    <location>
        <position position="136"/>
    </location>
</feature>
<dbReference type="InterPro" id="IPR036691">
    <property type="entry name" value="Endo/exonu/phosph_ase_sf"/>
</dbReference>
<feature type="binding site" evidence="10">
    <location>
        <position position="134"/>
    </location>
    <ligand>
        <name>Mg(2+)</name>
        <dbReference type="ChEBI" id="CHEBI:18420"/>
        <label>1</label>
    </ligand>
</feature>
<reference evidence="13" key="3">
    <citation type="submission" date="2025-09" db="UniProtKB">
        <authorList>
            <consortium name="Ensembl"/>
        </authorList>
    </citation>
    <scope>IDENTIFICATION</scope>
</reference>
<evidence type="ECO:0000256" key="7">
    <source>
        <dbReference type="ARBA" id="ARBA00022842"/>
    </source>
</evidence>
<dbReference type="PANTHER" id="PTHR22748:SF26">
    <property type="entry name" value="ENDONUCLEASE_EXONUCLEASE_PHOSPHATASE DOMAIN-CONTAINING PROTEIN"/>
    <property type="match status" value="1"/>
</dbReference>
<comment type="cofactor">
    <cofactor evidence="10">
        <name>Mg(2+)</name>
        <dbReference type="ChEBI" id="CHEBI:18420"/>
    </cofactor>
    <cofactor evidence="10">
        <name>Mn(2+)</name>
        <dbReference type="ChEBI" id="CHEBI:29035"/>
    </cofactor>
    <text evidence="10">Probably binds two magnesium or manganese ions per subunit.</text>
</comment>
<feature type="active site" description="Proton donor/acceptor" evidence="9">
    <location>
        <position position="134"/>
    </location>
</feature>
<accession>H2ZW42</accession>
<keyword evidence="14" id="KW-1185">Reference proteome</keyword>
<comment type="similarity">
    <text evidence="2">Belongs to the DNA repair enzymes AP/ExoA family.</text>
</comment>
<dbReference type="AlphaFoldDB" id="H2ZW42"/>
<dbReference type="EC" id="3.1.11.2" evidence="3"/>
<sequence length="273" mass="30994">MASNTIKTFISWNVKGLNDRTKRFKILKHLKKLQTVAFLQEAHIKQSDETSLVHNDSASPLDLPLSDVKGQTFVTKHVVRDPNSRFILLHRTWDTSVITLINIYAPTSDDPDFFASITALLAKFHSSPIVMGGDFNKVLDPSLDKTGPKRHIPVRSLSAIAEIILDFQLLDIWRALHPLNKEFTFTSNPHKTCSCIDYFLIFHSLISKVTMAEILLQVISDHSPIQLSCLLSPSFSLSSRWRLNGYMLQDPKIEHQIASMIEEFLDLNNTVNQ</sequence>
<dbReference type="GeneTree" id="ENSGT01150000287206"/>
<evidence type="ECO:0000256" key="5">
    <source>
        <dbReference type="ARBA" id="ARBA00022763"/>
    </source>
</evidence>
<dbReference type="InterPro" id="IPR005135">
    <property type="entry name" value="Endo/exonuclease/phosphatase"/>
</dbReference>
<proteinExistence type="inferred from homology"/>
<dbReference type="PANTHER" id="PTHR22748">
    <property type="entry name" value="AP ENDONUCLEASE"/>
    <property type="match status" value="1"/>
</dbReference>
<keyword evidence="7 10" id="KW-0460">Magnesium</keyword>
<dbReference type="OMA" id="VWRERNI"/>
<reference evidence="14" key="1">
    <citation type="submission" date="2011-08" db="EMBL/GenBank/DDBJ databases">
        <title>The draft genome of Latimeria chalumnae.</title>
        <authorList>
            <person name="Di Palma F."/>
            <person name="Alfoldi J."/>
            <person name="Johnson J."/>
            <person name="Berlin A."/>
            <person name="Gnerre S."/>
            <person name="Jaffe D."/>
            <person name="MacCallum I."/>
            <person name="Young S."/>
            <person name="Walker B.J."/>
            <person name="Lander E."/>
            <person name="Lindblad-Toh K."/>
        </authorList>
    </citation>
    <scope>NUCLEOTIDE SEQUENCE [LARGE SCALE GENOMIC DNA]</scope>
    <source>
        <strain evidence="14">Wild caught</strain>
    </source>
</reference>
<evidence type="ECO:0000256" key="10">
    <source>
        <dbReference type="PIRSR" id="PIRSR604808-2"/>
    </source>
</evidence>
<dbReference type="GO" id="GO:0005634">
    <property type="term" value="C:nucleus"/>
    <property type="evidence" value="ECO:0007669"/>
    <property type="project" value="TreeGrafter"/>
</dbReference>
<dbReference type="GO" id="GO:0003906">
    <property type="term" value="F:DNA-(apurinic or apyrimidinic site) endonuclease activity"/>
    <property type="evidence" value="ECO:0007669"/>
    <property type="project" value="TreeGrafter"/>
</dbReference>
<evidence type="ECO:0000256" key="8">
    <source>
        <dbReference type="ARBA" id="ARBA00023204"/>
    </source>
</evidence>
<dbReference type="CDD" id="cd09076">
    <property type="entry name" value="L1-EN"/>
    <property type="match status" value="1"/>
</dbReference>
<protein>
    <recommendedName>
        <fullName evidence="3">exodeoxyribonuclease III</fullName>
        <ecNumber evidence="3">3.1.11.2</ecNumber>
    </recommendedName>
</protein>
<dbReference type="GO" id="GO:0046872">
    <property type="term" value="F:metal ion binding"/>
    <property type="evidence" value="ECO:0007669"/>
    <property type="project" value="UniProtKB-KW"/>
</dbReference>
<evidence type="ECO:0000313" key="13">
    <source>
        <dbReference type="Ensembl" id="ENSLACP00000001613.1"/>
    </source>
</evidence>
<evidence type="ECO:0000256" key="11">
    <source>
        <dbReference type="PIRSR" id="PIRSR604808-3"/>
    </source>
</evidence>
<dbReference type="EMBL" id="AFYH01247636">
    <property type="status" value="NOT_ANNOTATED_CDS"/>
    <property type="molecule type" value="Genomic_DNA"/>
</dbReference>
<dbReference type="STRING" id="7897.ENSLACP00000001613"/>
<dbReference type="Bgee" id="ENSLACG00000001441">
    <property type="expression patterns" value="Expressed in muscle tissue and 2 other cell types or tissues"/>
</dbReference>
<feature type="binding site" evidence="10">
    <location>
        <position position="222"/>
    </location>
    <ligand>
        <name>Mg(2+)</name>
        <dbReference type="ChEBI" id="CHEBI:18420"/>
        <label>1</label>
    </ligand>
</feature>
<feature type="active site" description="Proton acceptor" evidence="9">
    <location>
        <position position="222"/>
    </location>
</feature>
<evidence type="ECO:0000259" key="12">
    <source>
        <dbReference type="Pfam" id="PF03372"/>
    </source>
</evidence>
<evidence type="ECO:0000256" key="3">
    <source>
        <dbReference type="ARBA" id="ARBA00012115"/>
    </source>
</evidence>
<evidence type="ECO:0000256" key="9">
    <source>
        <dbReference type="PIRSR" id="PIRSR604808-1"/>
    </source>
</evidence>
<dbReference type="GO" id="GO:0008081">
    <property type="term" value="F:phosphoric diester hydrolase activity"/>
    <property type="evidence" value="ECO:0007669"/>
    <property type="project" value="TreeGrafter"/>
</dbReference>
<dbReference type="Ensembl" id="ENSLACT00000001626.1">
    <property type="protein sequence ID" value="ENSLACP00000001613.1"/>
    <property type="gene ID" value="ENSLACG00000001441.1"/>
</dbReference>
<dbReference type="GO" id="GO:0006284">
    <property type="term" value="P:base-excision repair"/>
    <property type="evidence" value="ECO:0007669"/>
    <property type="project" value="TreeGrafter"/>
</dbReference>
<feature type="site" description="Important for catalytic activity" evidence="11">
    <location>
        <position position="197"/>
    </location>
</feature>
<evidence type="ECO:0000256" key="1">
    <source>
        <dbReference type="ARBA" id="ARBA00000493"/>
    </source>
</evidence>
<dbReference type="HOGENOM" id="CLU_000680_2_2_1"/>